<protein>
    <submittedName>
        <fullName evidence="2">Uncharacterized protein</fullName>
    </submittedName>
</protein>
<dbReference type="RefSeq" id="WP_307236888.1">
    <property type="nucleotide sequence ID" value="NZ_JAUSUZ010000001.1"/>
</dbReference>
<evidence type="ECO:0000256" key="1">
    <source>
        <dbReference type="SAM" id="MobiDB-lite"/>
    </source>
</evidence>
<dbReference type="AlphaFoldDB" id="A0AAE3VVS8"/>
<dbReference type="EMBL" id="JAUSUZ010000001">
    <property type="protein sequence ID" value="MDQ0364943.1"/>
    <property type="molecule type" value="Genomic_DNA"/>
</dbReference>
<evidence type="ECO:0000313" key="3">
    <source>
        <dbReference type="Proteomes" id="UP001240236"/>
    </source>
</evidence>
<comment type="caution">
    <text evidence="2">The sequence shown here is derived from an EMBL/GenBank/DDBJ whole genome shotgun (WGS) entry which is preliminary data.</text>
</comment>
<sequence length="53" mass="6047">MTTPANPDVPWAKQAATPQPHATQRVRRMVRTLPGWEPLPPGEILVQRHRREA</sequence>
<proteinExistence type="predicted"/>
<organism evidence="2 3">
    <name type="scientific">Catenuloplanes indicus</name>
    <dbReference type="NCBI Taxonomy" id="137267"/>
    <lineage>
        <taxon>Bacteria</taxon>
        <taxon>Bacillati</taxon>
        <taxon>Actinomycetota</taxon>
        <taxon>Actinomycetes</taxon>
        <taxon>Micromonosporales</taxon>
        <taxon>Micromonosporaceae</taxon>
        <taxon>Catenuloplanes</taxon>
    </lineage>
</organism>
<accession>A0AAE3VVS8</accession>
<reference evidence="2 3" key="1">
    <citation type="submission" date="2023-07" db="EMBL/GenBank/DDBJ databases">
        <title>Sequencing the genomes of 1000 actinobacteria strains.</title>
        <authorList>
            <person name="Klenk H.-P."/>
        </authorList>
    </citation>
    <scope>NUCLEOTIDE SEQUENCE [LARGE SCALE GENOMIC DNA]</scope>
    <source>
        <strain evidence="2 3">DSM 44709</strain>
    </source>
</reference>
<name>A0AAE3VVS8_9ACTN</name>
<keyword evidence="3" id="KW-1185">Reference proteome</keyword>
<feature type="region of interest" description="Disordered" evidence="1">
    <location>
        <begin position="1"/>
        <end position="24"/>
    </location>
</feature>
<evidence type="ECO:0000313" key="2">
    <source>
        <dbReference type="EMBL" id="MDQ0364943.1"/>
    </source>
</evidence>
<gene>
    <name evidence="2" type="ORF">J2S42_001612</name>
</gene>
<dbReference type="Proteomes" id="UP001240236">
    <property type="component" value="Unassembled WGS sequence"/>
</dbReference>